<dbReference type="Gene3D" id="3.90.1200.10">
    <property type="match status" value="1"/>
</dbReference>
<dbReference type="Gene3D" id="3.30.200.20">
    <property type="entry name" value="Phosphorylase Kinase, domain 1"/>
    <property type="match status" value="1"/>
</dbReference>
<dbReference type="RefSeq" id="WP_320499601.1">
    <property type="nucleotide sequence ID" value="NZ_JAXCLX010000001.1"/>
</dbReference>
<dbReference type="EMBL" id="JAXCLX010000001">
    <property type="protein sequence ID" value="MDY0871227.1"/>
    <property type="molecule type" value="Genomic_DNA"/>
</dbReference>
<keyword evidence="2" id="KW-0418">Kinase</keyword>
<feature type="domain" description="Aminoglycoside phosphotransferase" evidence="1">
    <location>
        <begin position="31"/>
        <end position="216"/>
    </location>
</feature>
<evidence type="ECO:0000313" key="3">
    <source>
        <dbReference type="Proteomes" id="UP001271769"/>
    </source>
</evidence>
<accession>A0ABU5DVB6</accession>
<dbReference type="PANTHER" id="PTHR22603">
    <property type="entry name" value="CHOLINE/ETHANOALAMINE KINASE"/>
    <property type="match status" value="1"/>
</dbReference>
<dbReference type="InterPro" id="IPR002575">
    <property type="entry name" value="Aminoglycoside_PTrfase"/>
</dbReference>
<reference evidence="2 3" key="1">
    <citation type="journal article" date="2013" name="Antonie Van Leeuwenhoek">
        <title>Dongia rigui sp. nov., isolated from freshwater of a large wetland in Korea.</title>
        <authorList>
            <person name="Baik K.S."/>
            <person name="Hwang Y.M."/>
            <person name="Choi J.S."/>
            <person name="Kwon J."/>
            <person name="Seong C.N."/>
        </authorList>
    </citation>
    <scope>NUCLEOTIDE SEQUENCE [LARGE SCALE GENOMIC DNA]</scope>
    <source>
        <strain evidence="2 3">04SU4-P</strain>
    </source>
</reference>
<dbReference type="EC" id="2.7.-.-" evidence="2"/>
<comment type="caution">
    <text evidence="2">The sequence shown here is derived from an EMBL/GenBank/DDBJ whole genome shotgun (WGS) entry which is preliminary data.</text>
</comment>
<evidence type="ECO:0000313" key="2">
    <source>
        <dbReference type="EMBL" id="MDY0871227.1"/>
    </source>
</evidence>
<dbReference type="CDD" id="cd05151">
    <property type="entry name" value="ChoK-like"/>
    <property type="match status" value="1"/>
</dbReference>
<dbReference type="Proteomes" id="UP001271769">
    <property type="component" value="Unassembled WGS sequence"/>
</dbReference>
<gene>
    <name evidence="2" type="ORF">SMD31_04820</name>
</gene>
<keyword evidence="2" id="KW-0808">Transferase</keyword>
<name>A0ABU5DVB6_9PROT</name>
<sequence length="295" mass="32571">MQLDDDIEHLFTHVPLLAGVPRAAWRMSPLGGITNRSYRLQADGQDLVLRWPGASASRYLDRRAEPLNAQAVAGLGLAPPVLAADPDAGWYITAFVTGAETLNAGDVADPETFAGMLKLLTTLHRSDVAFPFQQGLFKAIDLYIKLAPTQLMQDVRRALEPLRLALARHPLPRVACHIDPNPANFLRDGAGRLFLIDWEFAATEEPLWDLAAVTMEAGVDPAMAQVQIEPLIGSAQWPRFELYKTALNLVAASWCEAELVAANDSPDLVALRDDRLLHLKQRLGDPRYQDWLRSA</sequence>
<dbReference type="InterPro" id="IPR011009">
    <property type="entry name" value="Kinase-like_dom_sf"/>
</dbReference>
<dbReference type="Pfam" id="PF01636">
    <property type="entry name" value="APH"/>
    <property type="match status" value="1"/>
</dbReference>
<dbReference type="GO" id="GO:0016301">
    <property type="term" value="F:kinase activity"/>
    <property type="evidence" value="ECO:0007669"/>
    <property type="project" value="UniProtKB-KW"/>
</dbReference>
<proteinExistence type="predicted"/>
<evidence type="ECO:0000259" key="1">
    <source>
        <dbReference type="Pfam" id="PF01636"/>
    </source>
</evidence>
<keyword evidence="3" id="KW-1185">Reference proteome</keyword>
<protein>
    <submittedName>
        <fullName evidence="2">Choline/ethanolamine kinase family protein</fullName>
        <ecNumber evidence="2">2.7.-.-</ecNumber>
    </submittedName>
</protein>
<dbReference type="PANTHER" id="PTHR22603:SF66">
    <property type="entry name" value="ETHANOLAMINE KINASE"/>
    <property type="match status" value="1"/>
</dbReference>
<organism evidence="2 3">
    <name type="scientific">Dongia rigui</name>
    <dbReference type="NCBI Taxonomy" id="940149"/>
    <lineage>
        <taxon>Bacteria</taxon>
        <taxon>Pseudomonadati</taxon>
        <taxon>Pseudomonadota</taxon>
        <taxon>Alphaproteobacteria</taxon>
        <taxon>Rhodospirillales</taxon>
        <taxon>Dongiaceae</taxon>
        <taxon>Dongia</taxon>
    </lineage>
</organism>
<dbReference type="SUPFAM" id="SSF56112">
    <property type="entry name" value="Protein kinase-like (PK-like)"/>
    <property type="match status" value="1"/>
</dbReference>